<dbReference type="InterPro" id="IPR049704">
    <property type="entry name" value="Aminotrans_3_PPA_site"/>
</dbReference>
<keyword evidence="2 5" id="KW-0032">Aminotransferase</keyword>
<keyword evidence="4" id="KW-0663">Pyridoxal phosphate</keyword>
<dbReference type="PANTHER" id="PTHR43094:SF1">
    <property type="entry name" value="AMINOTRANSFERASE CLASS-III"/>
    <property type="match status" value="1"/>
</dbReference>
<dbReference type="InterPro" id="IPR015422">
    <property type="entry name" value="PyrdxlP-dep_Trfase_small"/>
</dbReference>
<dbReference type="InterPro" id="IPR005814">
    <property type="entry name" value="Aminotrans_3"/>
</dbReference>
<dbReference type="GO" id="GO:0016223">
    <property type="term" value="F:beta-alanine:pyruvate transaminase activity"/>
    <property type="evidence" value="ECO:0007669"/>
    <property type="project" value="UniProtKB-EC"/>
</dbReference>
<protein>
    <submittedName>
        <fullName evidence="5">Omega-amino acid--pyruvate aminotransferase</fullName>
        <ecNumber evidence="5">2.6.1.18</ecNumber>
    </submittedName>
</protein>
<dbReference type="PANTHER" id="PTHR43094">
    <property type="entry name" value="AMINOTRANSFERASE"/>
    <property type="match status" value="1"/>
</dbReference>
<dbReference type="InterPro" id="IPR015424">
    <property type="entry name" value="PyrdxlP-dep_Trfase"/>
</dbReference>
<evidence type="ECO:0000256" key="3">
    <source>
        <dbReference type="ARBA" id="ARBA00022679"/>
    </source>
</evidence>
<evidence type="ECO:0000313" key="5">
    <source>
        <dbReference type="EMBL" id="CUS50210.1"/>
    </source>
</evidence>
<dbReference type="EC" id="2.6.1.18" evidence="5"/>
<gene>
    <name evidence="5" type="ORF">MGWOODY_XGa1671</name>
</gene>
<dbReference type="PIRSF" id="PIRSF000521">
    <property type="entry name" value="Transaminase_4ab_Lys_Orn"/>
    <property type="match status" value="1"/>
</dbReference>
<sequence length="436" mass="47824">MKYDLEFLENYWMPFTSNREFKADPRLVVRGEGMYMYSHEGDRILDGSSGLFCCAAGHSRPEIAEAVYAQLKEAAYVPPFQMSQPLAFELARRVSQMTPAGLDHIFFVNSGSESVDTAMKIAYAYHYSRGEGQRQRFVSRERAYHGVNMAGVSLSGMIKNRQAFGPGIPGVIHMRHTWSPENRFVRGQPDTGIELADDLERAAMNYGPDTIAACIVEPIAGSTGCLVPPKGYLERLREICDVHGILLIFDEVICGFGRLGAPFGAQAFGVIPDVMTMAKALTNAAQPMGAVAVSDKVHSTILEAAPEGAVEFFHGYTYSAHPAACAAGLATMDLFEKEDLVARAEALSPYFLDQVFALSDLEIITDIRGYGLFAGIDISPEGGAGVRGFDFQKRLYRNGLHIKMTGDAGLLAPPLIAEPKHIDRMCEILRQTLLEY</sequence>
<keyword evidence="3 5" id="KW-0808">Transferase</keyword>
<dbReference type="InterPro" id="IPR015421">
    <property type="entry name" value="PyrdxlP-dep_Trfase_major"/>
</dbReference>
<dbReference type="Gene3D" id="3.40.640.10">
    <property type="entry name" value="Type I PLP-dependent aspartate aminotransferase-like (Major domain)"/>
    <property type="match status" value="1"/>
</dbReference>
<dbReference type="Gene3D" id="3.90.1150.10">
    <property type="entry name" value="Aspartate Aminotransferase, domain 1"/>
    <property type="match status" value="1"/>
</dbReference>
<proteinExistence type="inferred from homology"/>
<dbReference type="PROSITE" id="PS00600">
    <property type="entry name" value="AA_TRANSFER_CLASS_3"/>
    <property type="match status" value="1"/>
</dbReference>
<evidence type="ECO:0000256" key="4">
    <source>
        <dbReference type="ARBA" id="ARBA00022898"/>
    </source>
</evidence>
<dbReference type="Pfam" id="PF00202">
    <property type="entry name" value="Aminotran_3"/>
    <property type="match status" value="1"/>
</dbReference>
<dbReference type="CDD" id="cd00610">
    <property type="entry name" value="OAT_like"/>
    <property type="match status" value="1"/>
</dbReference>
<dbReference type="EMBL" id="CZRL01000012">
    <property type="protein sequence ID" value="CUS50210.1"/>
    <property type="molecule type" value="Genomic_DNA"/>
</dbReference>
<dbReference type="GO" id="GO:0030170">
    <property type="term" value="F:pyridoxal phosphate binding"/>
    <property type="evidence" value="ECO:0007669"/>
    <property type="project" value="InterPro"/>
</dbReference>
<reference evidence="5" key="1">
    <citation type="submission" date="2015-10" db="EMBL/GenBank/DDBJ databases">
        <authorList>
            <person name="Gilbert D.G."/>
        </authorList>
    </citation>
    <scope>NUCLEOTIDE SEQUENCE</scope>
</reference>
<dbReference type="AlphaFoldDB" id="A0A160TQM8"/>
<evidence type="ECO:0000256" key="1">
    <source>
        <dbReference type="ARBA" id="ARBA00008954"/>
    </source>
</evidence>
<dbReference type="FunFam" id="3.40.640.10:FF:000014">
    <property type="entry name" value="Adenosylmethionine-8-amino-7-oxononanoate aminotransferase, probable"/>
    <property type="match status" value="1"/>
</dbReference>
<name>A0A160TQM8_9ZZZZ</name>
<evidence type="ECO:0000256" key="2">
    <source>
        <dbReference type="ARBA" id="ARBA00022576"/>
    </source>
</evidence>
<comment type="similarity">
    <text evidence="1">Belongs to the class-III pyridoxal-phosphate-dependent aminotransferase family.</text>
</comment>
<organism evidence="5">
    <name type="scientific">hydrothermal vent metagenome</name>
    <dbReference type="NCBI Taxonomy" id="652676"/>
    <lineage>
        <taxon>unclassified sequences</taxon>
        <taxon>metagenomes</taxon>
        <taxon>ecological metagenomes</taxon>
    </lineage>
</organism>
<dbReference type="SUPFAM" id="SSF53383">
    <property type="entry name" value="PLP-dependent transferases"/>
    <property type="match status" value="1"/>
</dbReference>
<keyword evidence="5" id="KW-0670">Pyruvate</keyword>
<accession>A0A160TQM8</accession>